<keyword evidence="1" id="KW-0812">Transmembrane</keyword>
<keyword evidence="1" id="KW-0472">Membrane</keyword>
<comment type="caution">
    <text evidence="2">The sequence shown here is derived from an EMBL/GenBank/DDBJ whole genome shotgun (WGS) entry which is preliminary data.</text>
</comment>
<dbReference type="Proteomes" id="UP001235303">
    <property type="component" value="Unassembled WGS sequence"/>
</dbReference>
<reference evidence="2 3" key="1">
    <citation type="submission" date="2023-01" db="EMBL/GenBank/DDBJ databases">
        <title>Novel diversity within Roseofilum (Cyanobacteria; Desertifilaceae) from marine benthic mats with descriptions of four novel species.</title>
        <authorList>
            <person name="Wang Y."/>
            <person name="Berthold D.E."/>
            <person name="Hu J."/>
            <person name="Lefler F.W."/>
            <person name="Laughinghouse H.D. IV."/>
        </authorList>
    </citation>
    <scope>NUCLEOTIDE SEQUENCE [LARGE SCALE GENOMIC DNA]</scope>
    <source>
        <strain evidence="2 3">BLCC-M154</strain>
    </source>
</reference>
<accession>A0ABT7AN57</accession>
<organism evidence="2 3">
    <name type="scientific">Roseofilum acuticapitatum BLCC-M154</name>
    <dbReference type="NCBI Taxonomy" id="3022444"/>
    <lineage>
        <taxon>Bacteria</taxon>
        <taxon>Bacillati</taxon>
        <taxon>Cyanobacteriota</taxon>
        <taxon>Cyanophyceae</taxon>
        <taxon>Desertifilales</taxon>
        <taxon>Desertifilaceae</taxon>
        <taxon>Roseofilum</taxon>
        <taxon>Roseofilum acuticapitatum</taxon>
    </lineage>
</organism>
<keyword evidence="3" id="KW-1185">Reference proteome</keyword>
<keyword evidence="1" id="KW-1133">Transmembrane helix</keyword>
<evidence type="ECO:0000256" key="1">
    <source>
        <dbReference type="SAM" id="Phobius"/>
    </source>
</evidence>
<dbReference type="RefSeq" id="WP_283752089.1">
    <property type="nucleotide sequence ID" value="NZ_JAQOSP010000014.1"/>
</dbReference>
<evidence type="ECO:0000313" key="2">
    <source>
        <dbReference type="EMBL" id="MDJ1168325.1"/>
    </source>
</evidence>
<feature type="transmembrane region" description="Helical" evidence="1">
    <location>
        <begin position="32"/>
        <end position="56"/>
    </location>
</feature>
<gene>
    <name evidence="2" type="ORF">PMG71_02670</name>
</gene>
<sequence length="60" mass="6628">MQKETWGLLLKVLSASLLISWGIKYGLSWLPLAATSINALILILLPTLAMSIVFAWRGFP</sequence>
<protein>
    <submittedName>
        <fullName evidence="2">Uncharacterized protein</fullName>
    </submittedName>
</protein>
<name>A0ABT7AN57_9CYAN</name>
<dbReference type="EMBL" id="JAQOSP010000014">
    <property type="protein sequence ID" value="MDJ1168325.1"/>
    <property type="molecule type" value="Genomic_DNA"/>
</dbReference>
<evidence type="ECO:0000313" key="3">
    <source>
        <dbReference type="Proteomes" id="UP001235303"/>
    </source>
</evidence>
<proteinExistence type="predicted"/>